<feature type="active site" evidence="9">
    <location>
        <position position="80"/>
    </location>
</feature>
<evidence type="ECO:0000313" key="10">
    <source>
        <dbReference type="EMBL" id="KRM02269.1"/>
    </source>
</evidence>
<comment type="pathway">
    <text evidence="1 8">Amino-acid biosynthesis; L-lysine biosynthesis via DAP pathway; DL-2,6-diaminopimelate from LL-2,6-diaminopimelate: step 1/1.</text>
</comment>
<dbReference type="PATRIC" id="fig|1423767.3.peg.1939"/>
<reference evidence="10 11" key="1">
    <citation type="journal article" date="2015" name="Genome Announc.">
        <title>Expanding the biotechnology potential of lactobacilli through comparative genomics of 213 strains and associated genera.</title>
        <authorList>
            <person name="Sun Z."/>
            <person name="Harris H.M."/>
            <person name="McCann A."/>
            <person name="Guo C."/>
            <person name="Argimon S."/>
            <person name="Zhang W."/>
            <person name="Yang X."/>
            <person name="Jeffery I.B."/>
            <person name="Cooney J.C."/>
            <person name="Kagawa T.F."/>
            <person name="Liu W."/>
            <person name="Song Y."/>
            <person name="Salvetti E."/>
            <person name="Wrobel A."/>
            <person name="Rasinkangas P."/>
            <person name="Parkhill J."/>
            <person name="Rea M.C."/>
            <person name="O'Sullivan O."/>
            <person name="Ritari J."/>
            <person name="Douillard F.P."/>
            <person name="Paul Ross R."/>
            <person name="Yang R."/>
            <person name="Briner A.E."/>
            <person name="Felis G.E."/>
            <person name="de Vos W.M."/>
            <person name="Barrangou R."/>
            <person name="Klaenhammer T.R."/>
            <person name="Caufield P.W."/>
            <person name="Cui Y."/>
            <person name="Zhang H."/>
            <person name="O'Toole P.W."/>
        </authorList>
    </citation>
    <scope>NUCLEOTIDE SEQUENCE [LARGE SCALE GENOMIC DNA]</scope>
    <source>
        <strain evidence="10 11">DSM 16761</strain>
    </source>
</reference>
<feature type="binding site" evidence="8">
    <location>
        <position position="12"/>
    </location>
    <ligand>
        <name>substrate</name>
    </ligand>
</feature>
<name>A0A0R1V9V8_9LACO</name>
<feature type="site" description="Could be important to modulate the pK values of the two catalytic cysteine residues" evidence="8">
    <location>
        <position position="171"/>
    </location>
</feature>
<evidence type="ECO:0000256" key="3">
    <source>
        <dbReference type="ARBA" id="ARBA00013080"/>
    </source>
</evidence>
<feature type="binding site" evidence="8">
    <location>
        <position position="71"/>
    </location>
    <ligand>
        <name>substrate</name>
    </ligand>
</feature>
<dbReference type="AlphaFoldDB" id="A0A0R1V9V8"/>
<dbReference type="NCBIfam" id="TIGR00652">
    <property type="entry name" value="DapF"/>
    <property type="match status" value="1"/>
</dbReference>
<comment type="subunit">
    <text evidence="8">Homodimer.</text>
</comment>
<accession>A0A0R1V9V8</accession>
<keyword evidence="5 8" id="KW-0457">Lysine biosynthesis</keyword>
<dbReference type="PANTHER" id="PTHR31689:SF0">
    <property type="entry name" value="DIAMINOPIMELATE EPIMERASE"/>
    <property type="match status" value="1"/>
</dbReference>
<dbReference type="Pfam" id="PF01678">
    <property type="entry name" value="DAP_epimerase"/>
    <property type="match status" value="2"/>
</dbReference>
<dbReference type="InterPro" id="IPR001653">
    <property type="entry name" value="DAP_epimerase_DapF"/>
</dbReference>
<dbReference type="InterPro" id="IPR018510">
    <property type="entry name" value="DAP_epimerase_AS"/>
</dbReference>
<dbReference type="HAMAP" id="MF_00197">
    <property type="entry name" value="DAP_epimerase"/>
    <property type="match status" value="1"/>
</dbReference>
<dbReference type="GO" id="GO:0005829">
    <property type="term" value="C:cytosol"/>
    <property type="evidence" value="ECO:0007669"/>
    <property type="project" value="TreeGrafter"/>
</dbReference>
<evidence type="ECO:0000313" key="11">
    <source>
        <dbReference type="Proteomes" id="UP000051307"/>
    </source>
</evidence>
<evidence type="ECO:0000256" key="8">
    <source>
        <dbReference type="HAMAP-Rule" id="MF_00197"/>
    </source>
</evidence>
<comment type="catalytic activity">
    <reaction evidence="7 8">
        <text>(2S,6S)-2,6-diaminopimelate = meso-2,6-diaminopimelate</text>
        <dbReference type="Rhea" id="RHEA:15393"/>
        <dbReference type="ChEBI" id="CHEBI:57609"/>
        <dbReference type="ChEBI" id="CHEBI:57791"/>
        <dbReference type="EC" id="5.1.1.7"/>
    </reaction>
</comment>
<gene>
    <name evidence="8" type="primary">dapF</name>
    <name evidence="10" type="ORF">FC59_GL001871</name>
</gene>
<keyword evidence="4 8" id="KW-0028">Amino-acid biosynthesis</keyword>
<feature type="binding site" evidence="8">
    <location>
        <begin position="81"/>
        <end position="82"/>
    </location>
    <ligand>
        <name>substrate</name>
    </ligand>
</feature>
<feature type="active site" description="Proton donor" evidence="8">
    <location>
        <position position="80"/>
    </location>
</feature>
<comment type="subcellular location">
    <subcellularLocation>
        <location evidence="8">Cytoplasm</location>
    </subcellularLocation>
</comment>
<evidence type="ECO:0000256" key="5">
    <source>
        <dbReference type="ARBA" id="ARBA00023154"/>
    </source>
</evidence>
<dbReference type="GO" id="GO:0008837">
    <property type="term" value="F:diaminopimelate epimerase activity"/>
    <property type="evidence" value="ECO:0007669"/>
    <property type="project" value="UniProtKB-UniRule"/>
</dbReference>
<feature type="site" description="Could be important to modulate the pK values of the two catalytic cysteine residues" evidence="8">
    <location>
        <position position="223"/>
    </location>
</feature>
<dbReference type="Proteomes" id="UP000051307">
    <property type="component" value="Unassembled WGS sequence"/>
</dbReference>
<comment type="caution">
    <text evidence="8">Lacks conserved residue(s) required for the propagation of feature annotation.</text>
</comment>
<evidence type="ECO:0000256" key="6">
    <source>
        <dbReference type="ARBA" id="ARBA00023235"/>
    </source>
</evidence>
<comment type="function">
    <text evidence="8">Catalyzes the stereoinversion of LL-2,6-diaminopimelate (L,L-DAP) to meso-diaminopimelate (meso-DAP), a precursor of L-lysine and an essential component of the bacterial peptidoglycan.</text>
</comment>
<dbReference type="PANTHER" id="PTHR31689">
    <property type="entry name" value="DIAMINOPIMELATE EPIMERASE, CHLOROPLASTIC"/>
    <property type="match status" value="1"/>
</dbReference>
<keyword evidence="8" id="KW-0963">Cytoplasm</keyword>
<feature type="binding site" evidence="8">
    <location>
        <position position="205"/>
    </location>
    <ligand>
        <name>substrate</name>
    </ligand>
</feature>
<dbReference type="UniPathway" id="UPA00034">
    <property type="reaction ID" value="UER00025"/>
</dbReference>
<evidence type="ECO:0000256" key="1">
    <source>
        <dbReference type="ARBA" id="ARBA00005196"/>
    </source>
</evidence>
<feature type="binding site" evidence="8">
    <location>
        <begin position="223"/>
        <end position="224"/>
    </location>
    <ligand>
        <name>substrate</name>
    </ligand>
</feature>
<evidence type="ECO:0000256" key="9">
    <source>
        <dbReference type="PROSITE-ProRule" id="PRU10125"/>
    </source>
</evidence>
<dbReference type="OrthoDB" id="9805408at2"/>
<feature type="binding site" evidence="8">
    <location>
        <position position="169"/>
    </location>
    <ligand>
        <name>substrate</name>
    </ligand>
</feature>
<feature type="binding site" evidence="8">
    <location>
        <begin position="233"/>
        <end position="234"/>
    </location>
    <ligand>
        <name>substrate</name>
    </ligand>
</feature>
<organism evidence="10 11">
    <name type="scientific">Lactobacillus kitasatonis DSM 16761 = JCM 1039</name>
    <dbReference type="NCBI Taxonomy" id="1423767"/>
    <lineage>
        <taxon>Bacteria</taxon>
        <taxon>Bacillati</taxon>
        <taxon>Bacillota</taxon>
        <taxon>Bacilli</taxon>
        <taxon>Lactobacillales</taxon>
        <taxon>Lactobacillaceae</taxon>
        <taxon>Lactobacillus</taxon>
    </lineage>
</organism>
<dbReference type="Gene3D" id="3.10.310.10">
    <property type="entry name" value="Diaminopimelate Epimerase, Chain A, domain 1"/>
    <property type="match status" value="2"/>
</dbReference>
<protein>
    <recommendedName>
        <fullName evidence="3 8">Diaminopimelate epimerase</fullName>
        <shortName evidence="8">DAP epimerase</shortName>
        <ecNumber evidence="3 8">5.1.1.7</ecNumber>
    </recommendedName>
    <alternativeName>
        <fullName evidence="8">PLP-independent amino acid racemase</fullName>
    </alternativeName>
</protein>
<comment type="similarity">
    <text evidence="2 8">Belongs to the diaminopimelate epimerase family.</text>
</comment>
<dbReference type="EMBL" id="AZFU01000044">
    <property type="protein sequence ID" value="KRM02269.1"/>
    <property type="molecule type" value="Genomic_DNA"/>
</dbReference>
<evidence type="ECO:0000256" key="2">
    <source>
        <dbReference type="ARBA" id="ARBA00010219"/>
    </source>
</evidence>
<evidence type="ECO:0000256" key="7">
    <source>
        <dbReference type="ARBA" id="ARBA00051712"/>
    </source>
</evidence>
<sequence length="334" mass="37371">MVKLLKVHGSQNHFFILDQTELDKPLTDEELRDFTKKITNAQTGILNGADGVLAINKPVRKGALAQMRVINEDGSEASMCGNGLRTVARYLSEKYQQDHFLVDTMNASLRVHKENDFAKDVPAYSVEISPVRFNKEALPFTNLGHDRIIDNFVPELYPGLRFTSIAVPNPHLISFVNQEQISSPILGIVGKRLNSENPYFTDGVNVNFAQILDKNKLFVRTYERGVGFTNACGTGMSATSLALWLTHPEMVDTDSQIDVFNPGGMVKTKVHYDDNDYWIELTGNATFTHQINISEGDLQNGNFANVQISETNEQQAYEHFVDNLPKFNDIATLA</sequence>
<dbReference type="PROSITE" id="PS01326">
    <property type="entry name" value="DAP_EPIMERASE"/>
    <property type="match status" value="1"/>
</dbReference>
<comment type="caution">
    <text evidence="10">The sequence shown here is derived from an EMBL/GenBank/DDBJ whole genome shotgun (WGS) entry which is preliminary data.</text>
</comment>
<dbReference type="GO" id="GO:0009089">
    <property type="term" value="P:lysine biosynthetic process via diaminopimelate"/>
    <property type="evidence" value="ECO:0007669"/>
    <property type="project" value="UniProtKB-UniRule"/>
</dbReference>
<dbReference type="SUPFAM" id="SSF54506">
    <property type="entry name" value="Diaminopimelate epimerase-like"/>
    <property type="match status" value="2"/>
</dbReference>
<feature type="active site" description="Proton acceptor" evidence="8">
    <location>
        <position position="232"/>
    </location>
</feature>
<dbReference type="EC" id="5.1.1.7" evidence="3 8"/>
<evidence type="ECO:0000256" key="4">
    <source>
        <dbReference type="ARBA" id="ARBA00022605"/>
    </source>
</evidence>
<dbReference type="eggNOG" id="COG0253">
    <property type="taxonomic scope" value="Bacteria"/>
</dbReference>
<keyword evidence="6 8" id="KW-0413">Isomerase</keyword>
<proteinExistence type="inferred from homology"/>
<dbReference type="RefSeq" id="WP_025014348.1">
    <property type="nucleotide sequence ID" value="NZ_AZFU01000044.1"/>
</dbReference>